<evidence type="ECO:0000313" key="2">
    <source>
        <dbReference type="Proteomes" id="UP001189429"/>
    </source>
</evidence>
<dbReference type="Proteomes" id="UP001189429">
    <property type="component" value="Unassembled WGS sequence"/>
</dbReference>
<organism evidence="1 2">
    <name type="scientific">Prorocentrum cordatum</name>
    <dbReference type="NCBI Taxonomy" id="2364126"/>
    <lineage>
        <taxon>Eukaryota</taxon>
        <taxon>Sar</taxon>
        <taxon>Alveolata</taxon>
        <taxon>Dinophyceae</taxon>
        <taxon>Prorocentrales</taxon>
        <taxon>Prorocentraceae</taxon>
        <taxon>Prorocentrum</taxon>
    </lineage>
</organism>
<proteinExistence type="predicted"/>
<dbReference type="EMBL" id="CAUYUJ010006668">
    <property type="protein sequence ID" value="CAK0818200.1"/>
    <property type="molecule type" value="Genomic_DNA"/>
</dbReference>
<gene>
    <name evidence="1" type="ORF">PCOR1329_LOCUS20549</name>
</gene>
<sequence>MAYHAVKGGIDHAGLSSYALPPGQQTGKYSQHLKKHLPLQSTAPELNALQLPMNIRNRRVSKKVVCTPLHEALEAELNRLEDRGGHVEPPPQNEWSTTFRRHPRRVVAGDDRKVYPVALYLDGIKFTRSIGPGKADSAMLITGYNLMTYKRHVLYVLSKREMCRCGCRGWDTLWGCFNHLRWSLSAAADGTRPLVRWDGQPWDASSMYAAANLESTELKNRYVVVQIKADLAELCGSLGLPTWASINNPCFMCGTCKSDMFDFTGVGLDDNPWGNKTATYDNVCTSCEHETRKIPFTVMFWRSHYDHKHRKLDWTNCRNPLFAPQLGISIDTLRLDTMHTLYLGVFSRYVHAVITSVIQENMYGIDGRKEDVEDVTCRLLFNDYKQWCIDNQVDLSYQLNTLLPTMVGVDGPFIKAKAAETGVLLRWAAGFCSSEGHRLNNGELLRVAGDTLVEYIDRLRASAFKVPWKTCQELLDLCLRHIFVMTEMGFSSTPKFHMWVHMTCNIPQHGNPVFYSTFVDETLNLTVARMSASAHRATWEESIFLRCRLLPVLQADTYLACV</sequence>
<protein>
    <recommendedName>
        <fullName evidence="3">HMG domain-containing protein</fullName>
    </recommendedName>
</protein>
<comment type="caution">
    <text evidence="1">The sequence shown here is derived from an EMBL/GenBank/DDBJ whole genome shotgun (WGS) entry which is preliminary data.</text>
</comment>
<accession>A0ABN9RHC1</accession>
<name>A0ABN9RHC1_9DINO</name>
<keyword evidence="2" id="KW-1185">Reference proteome</keyword>
<evidence type="ECO:0008006" key="3">
    <source>
        <dbReference type="Google" id="ProtNLM"/>
    </source>
</evidence>
<evidence type="ECO:0000313" key="1">
    <source>
        <dbReference type="EMBL" id="CAK0818200.1"/>
    </source>
</evidence>
<reference evidence="1" key="1">
    <citation type="submission" date="2023-10" db="EMBL/GenBank/DDBJ databases">
        <authorList>
            <person name="Chen Y."/>
            <person name="Shah S."/>
            <person name="Dougan E. K."/>
            <person name="Thang M."/>
            <person name="Chan C."/>
        </authorList>
    </citation>
    <scope>NUCLEOTIDE SEQUENCE [LARGE SCALE GENOMIC DNA]</scope>
</reference>